<keyword evidence="6" id="KW-0812">Transmembrane</keyword>
<dbReference type="InterPro" id="IPR026588">
    <property type="entry name" value="Choice_anch_A"/>
</dbReference>
<evidence type="ECO:0000256" key="5">
    <source>
        <dbReference type="SAM" id="MobiDB-lite"/>
    </source>
</evidence>
<sequence>MATDVEVGLKQRRKAAVLGVAGAAFAAAALAAVSAAHGAVGPITGTSPLAPPLGACLGPQCPGTWPPPHNGDFGGRDAAINIYAGTDFSATGRAAEAEGKIVVLGDFTVDKSGGGIFNAGVVGVGSRVPPPDGSDFVTVGGNVTVQPTDRLEVGGTDANGPAYGNLVYGGTATGTINVVPPGQAIQRPGAADQYSDLRGYIEDRSACAATAPATGTVSVSPSAVTFTGDGTSMLQVFDVPGDIGGASTVGIEFDNIPSGATVLVNMTGTAPVINTYTGTGLAGDQTTELRPHLMWNFPNATSATIRGGAQFQGSILGGNPAGTLSIQTPGQNGRVYVAGGLVLTNSNAGSEIHAYPFDGVLPECGSAPTSSSSSSSSEPTVSTSDTGTTSAPTTAPTSSAPTSSSSSTTTGPSSGSAMPTTPSGTQPSFSTSPSGRGLAATGSSLAPALGLAAAALSVGAGVLAFTSRKKGKHA</sequence>
<dbReference type="EMBL" id="JAAFYZ010000014">
    <property type="protein sequence ID" value="MBS2546539.1"/>
    <property type="molecule type" value="Genomic_DNA"/>
</dbReference>
<feature type="transmembrane region" description="Helical" evidence="6">
    <location>
        <begin position="445"/>
        <end position="465"/>
    </location>
</feature>
<keyword evidence="4" id="KW-0572">Peptidoglycan-anchor</keyword>
<evidence type="ECO:0000256" key="3">
    <source>
        <dbReference type="ARBA" id="ARBA00022729"/>
    </source>
</evidence>
<evidence type="ECO:0000259" key="8">
    <source>
        <dbReference type="PROSITE" id="PS50847"/>
    </source>
</evidence>
<protein>
    <submittedName>
        <fullName evidence="9">Choice-of-anchor A family protein</fullName>
    </submittedName>
</protein>
<evidence type="ECO:0000256" key="1">
    <source>
        <dbReference type="ARBA" id="ARBA00022512"/>
    </source>
</evidence>
<keyword evidence="1" id="KW-0134">Cell wall</keyword>
<feature type="region of interest" description="Disordered" evidence="5">
    <location>
        <begin position="365"/>
        <end position="442"/>
    </location>
</feature>
<dbReference type="InterPro" id="IPR019931">
    <property type="entry name" value="LPXTG_anchor"/>
</dbReference>
<evidence type="ECO:0000313" key="10">
    <source>
        <dbReference type="Proteomes" id="UP000730482"/>
    </source>
</evidence>
<organism evidence="9 10">
    <name type="scientific">Catenulispora pinistramenti</name>
    <dbReference type="NCBI Taxonomy" id="2705254"/>
    <lineage>
        <taxon>Bacteria</taxon>
        <taxon>Bacillati</taxon>
        <taxon>Actinomycetota</taxon>
        <taxon>Actinomycetes</taxon>
        <taxon>Catenulisporales</taxon>
        <taxon>Catenulisporaceae</taxon>
        <taxon>Catenulispora</taxon>
    </lineage>
</organism>
<comment type="caution">
    <text evidence="9">The sequence shown here is derived from an EMBL/GenBank/DDBJ whole genome shotgun (WGS) entry which is preliminary data.</text>
</comment>
<evidence type="ECO:0000256" key="4">
    <source>
        <dbReference type="ARBA" id="ARBA00023088"/>
    </source>
</evidence>
<gene>
    <name evidence="9" type="ORF">KGQ19_06640</name>
</gene>
<evidence type="ECO:0000256" key="2">
    <source>
        <dbReference type="ARBA" id="ARBA00022525"/>
    </source>
</evidence>
<feature type="domain" description="Gram-positive cocci surface proteins LPxTG" evidence="8">
    <location>
        <begin position="438"/>
        <end position="474"/>
    </location>
</feature>
<keyword evidence="3 7" id="KW-0732">Signal</keyword>
<reference evidence="9 10" key="1">
    <citation type="submission" date="2020-02" db="EMBL/GenBank/DDBJ databases">
        <title>Acidophilic actinobacteria isolated from forest soil.</title>
        <authorList>
            <person name="Golinska P."/>
        </authorList>
    </citation>
    <scope>NUCLEOTIDE SEQUENCE [LARGE SCALE GENOMIC DNA]</scope>
    <source>
        <strain evidence="9 10">NL8</strain>
    </source>
</reference>
<evidence type="ECO:0000313" key="9">
    <source>
        <dbReference type="EMBL" id="MBS2546539.1"/>
    </source>
</evidence>
<evidence type="ECO:0000256" key="6">
    <source>
        <dbReference type="SAM" id="Phobius"/>
    </source>
</evidence>
<dbReference type="Pfam" id="PF20597">
    <property type="entry name" value="pAdhesive_15"/>
    <property type="match status" value="1"/>
</dbReference>
<keyword evidence="6" id="KW-1133">Transmembrane helix</keyword>
<proteinExistence type="predicted"/>
<name>A0ABS5KJM4_9ACTN</name>
<evidence type="ECO:0000256" key="7">
    <source>
        <dbReference type="SAM" id="SignalP"/>
    </source>
</evidence>
<keyword evidence="6" id="KW-0472">Membrane</keyword>
<feature type="chain" id="PRO_5046111129" evidence="7">
    <location>
        <begin position="32"/>
        <end position="474"/>
    </location>
</feature>
<keyword evidence="2" id="KW-0964">Secreted</keyword>
<keyword evidence="10" id="KW-1185">Reference proteome</keyword>
<dbReference type="NCBIfam" id="TIGR04215">
    <property type="entry name" value="choice_anch_A"/>
    <property type="match status" value="1"/>
</dbReference>
<accession>A0ABS5KJM4</accession>
<feature type="compositionally biased region" description="Low complexity" evidence="5">
    <location>
        <begin position="366"/>
        <end position="425"/>
    </location>
</feature>
<dbReference type="Proteomes" id="UP000730482">
    <property type="component" value="Unassembled WGS sequence"/>
</dbReference>
<dbReference type="PROSITE" id="PS50847">
    <property type="entry name" value="GRAM_POS_ANCHORING"/>
    <property type="match status" value="1"/>
</dbReference>
<feature type="signal peptide" evidence="7">
    <location>
        <begin position="1"/>
        <end position="31"/>
    </location>
</feature>
<dbReference type="RefSeq" id="WP_212008185.1">
    <property type="nucleotide sequence ID" value="NZ_JAAFYZ010000014.1"/>
</dbReference>